<proteinExistence type="predicted"/>
<protein>
    <submittedName>
        <fullName evidence="1">Uncharacterized protein</fullName>
    </submittedName>
</protein>
<dbReference type="Proteomes" id="UP000823749">
    <property type="component" value="Chromosome 3"/>
</dbReference>
<evidence type="ECO:0000313" key="1">
    <source>
        <dbReference type="EMBL" id="KAG5558125.1"/>
    </source>
</evidence>
<dbReference type="AlphaFoldDB" id="A0AAV6L0E1"/>
<dbReference type="EMBL" id="JACTNZ010000003">
    <property type="protein sequence ID" value="KAG5558125.1"/>
    <property type="molecule type" value="Genomic_DNA"/>
</dbReference>
<sequence length="151" mass="18413">MKDALRIWSREEFGYLQSQLSRTEEQLHALDLKAEDGTLQQDESDTRKELRAKMWKLGRQVERMWHQKSRVQWHLKGDRNTKFFHLMANSRQCRNSINSVTINDQVIEDPMLVKLEVFNHFQNLYTEDWEFPRTMKDDLLHKEERDEFHCF</sequence>
<reference evidence="1" key="1">
    <citation type="submission" date="2020-08" db="EMBL/GenBank/DDBJ databases">
        <title>Plant Genome Project.</title>
        <authorList>
            <person name="Zhang R.-G."/>
        </authorList>
    </citation>
    <scope>NUCLEOTIDE SEQUENCE</scope>
    <source>
        <strain evidence="1">WSP0</strain>
        <tissue evidence="1">Leaf</tissue>
    </source>
</reference>
<evidence type="ECO:0000313" key="2">
    <source>
        <dbReference type="Proteomes" id="UP000823749"/>
    </source>
</evidence>
<organism evidence="1 2">
    <name type="scientific">Rhododendron griersonianum</name>
    <dbReference type="NCBI Taxonomy" id="479676"/>
    <lineage>
        <taxon>Eukaryota</taxon>
        <taxon>Viridiplantae</taxon>
        <taxon>Streptophyta</taxon>
        <taxon>Embryophyta</taxon>
        <taxon>Tracheophyta</taxon>
        <taxon>Spermatophyta</taxon>
        <taxon>Magnoliopsida</taxon>
        <taxon>eudicotyledons</taxon>
        <taxon>Gunneridae</taxon>
        <taxon>Pentapetalae</taxon>
        <taxon>asterids</taxon>
        <taxon>Ericales</taxon>
        <taxon>Ericaceae</taxon>
        <taxon>Ericoideae</taxon>
        <taxon>Rhodoreae</taxon>
        <taxon>Rhododendron</taxon>
    </lineage>
</organism>
<gene>
    <name evidence="1" type="ORF">RHGRI_008144</name>
</gene>
<comment type="caution">
    <text evidence="1">The sequence shown here is derived from an EMBL/GenBank/DDBJ whole genome shotgun (WGS) entry which is preliminary data.</text>
</comment>
<accession>A0AAV6L0E1</accession>
<name>A0AAV6L0E1_9ERIC</name>
<keyword evidence="2" id="KW-1185">Reference proteome</keyword>